<dbReference type="Gene3D" id="3.30.379.10">
    <property type="entry name" value="Chitobiase/beta-hexosaminidase domain 2-like"/>
    <property type="match status" value="1"/>
</dbReference>
<sequence length="641" mass="73420">MYLIPLPSKLTAQDGLFLIDHYTAIVLDEAQDDTDLETAKLLQLEIKKVIAMTLPIKKVLRSAGTLAENCIYFEYDDMDGKKEAYRLTVSSHKITISACSNRGFLYGAATLIQLCRLSRGEIGCVDIADEPSYANRGYMLDVSRGRVPTMDSLKALVDRLALYKINQLQLYMENCLRLDGFEEIWSQTDPFNPEEILELDSYCNVRGIELVPCIATFGHLYDLLRSEGFGKYREMDDTSPGETFTWYNRMRYHIINVSDPDSLTLIKGILDQYMPLFRSNKINICCDETFDLGKGKSASMAQKMDYGEMYLCYVNQLVEYLQNKGKDVMIWGDIVKSHPEHLGNLNAQVTCLNWYYEYGATDETVKIFSDKGLKQYVCPSVSGYSRLVNAYDMSFTNIRDMAKLGNEYHAEGFLNTDWGDCGHINMPSLAIPGMIYGAAQGWNVKDDRDFATIDQAISLVEYEDPGKSLVGLLRELSHQDIIIFNNLAFFRDYKIYNQTYQDFGISLYEKAKEEIMQASEDQLKTAVTRCSEIFNSLKQNNMGSYADHQEEMLEYYLAARGVALMQELTLVIKEREYGQDVRPLDAPYELAAKLEFWLMDYCQSWRTGSRESELHRIKEFVGQICSILRKYCKVPLIKINS</sequence>
<dbReference type="Gene3D" id="3.20.20.80">
    <property type="entry name" value="Glycosidases"/>
    <property type="match status" value="1"/>
</dbReference>
<dbReference type="GO" id="GO:0030203">
    <property type="term" value="P:glycosaminoglycan metabolic process"/>
    <property type="evidence" value="ECO:0007669"/>
    <property type="project" value="TreeGrafter"/>
</dbReference>
<name>A0A4Z0R5N1_9FIRM</name>
<evidence type="ECO:0000259" key="8">
    <source>
        <dbReference type="Pfam" id="PF02838"/>
    </source>
</evidence>
<feature type="domain" description="Beta-hexosaminidase bacterial type N-terminal" evidence="8">
    <location>
        <begin position="2"/>
        <end position="129"/>
    </location>
</feature>
<gene>
    <name evidence="9" type="ORF">E4K67_13625</name>
</gene>
<proteinExistence type="inferred from homology"/>
<dbReference type="GO" id="GO:0005975">
    <property type="term" value="P:carbohydrate metabolic process"/>
    <property type="evidence" value="ECO:0007669"/>
    <property type="project" value="InterPro"/>
</dbReference>
<feature type="active site" description="Proton donor" evidence="6">
    <location>
        <position position="288"/>
    </location>
</feature>
<dbReference type="EMBL" id="SPQQ01000004">
    <property type="protein sequence ID" value="TGE37749.1"/>
    <property type="molecule type" value="Genomic_DNA"/>
</dbReference>
<dbReference type="InterPro" id="IPR017853">
    <property type="entry name" value="GH"/>
</dbReference>
<feature type="domain" description="Glycoside hydrolase family 20 catalytic" evidence="7">
    <location>
        <begin position="133"/>
        <end position="379"/>
    </location>
</feature>
<dbReference type="InterPro" id="IPR015882">
    <property type="entry name" value="HEX_bac_N"/>
</dbReference>
<evidence type="ECO:0000256" key="4">
    <source>
        <dbReference type="ARBA" id="ARBA00022801"/>
    </source>
</evidence>
<dbReference type="Pfam" id="PF02838">
    <property type="entry name" value="Glyco_hydro_20b"/>
    <property type="match status" value="1"/>
</dbReference>
<evidence type="ECO:0000256" key="1">
    <source>
        <dbReference type="ARBA" id="ARBA00001231"/>
    </source>
</evidence>
<dbReference type="CDD" id="cd06565">
    <property type="entry name" value="GH20_GcnA-like"/>
    <property type="match status" value="1"/>
</dbReference>
<dbReference type="InterPro" id="IPR015883">
    <property type="entry name" value="Glyco_hydro_20_cat"/>
</dbReference>
<dbReference type="PANTHER" id="PTHR22600:SF57">
    <property type="entry name" value="BETA-N-ACETYLHEXOSAMINIDASE"/>
    <property type="match status" value="1"/>
</dbReference>
<dbReference type="SUPFAM" id="SSF51445">
    <property type="entry name" value="(Trans)glycosidases"/>
    <property type="match status" value="1"/>
</dbReference>
<dbReference type="GO" id="GO:0016020">
    <property type="term" value="C:membrane"/>
    <property type="evidence" value="ECO:0007669"/>
    <property type="project" value="TreeGrafter"/>
</dbReference>
<dbReference type="OrthoDB" id="9763537at2"/>
<evidence type="ECO:0000256" key="5">
    <source>
        <dbReference type="ARBA" id="ARBA00023295"/>
    </source>
</evidence>
<evidence type="ECO:0000256" key="2">
    <source>
        <dbReference type="ARBA" id="ARBA00006285"/>
    </source>
</evidence>
<dbReference type="PRINTS" id="PR00738">
    <property type="entry name" value="GLHYDRLASE20"/>
</dbReference>
<accession>A0A4Z0R5N1</accession>
<dbReference type="SUPFAM" id="SSF55545">
    <property type="entry name" value="beta-N-acetylhexosaminidase-like domain"/>
    <property type="match status" value="1"/>
</dbReference>
<comment type="catalytic activity">
    <reaction evidence="1">
        <text>Hydrolysis of terminal non-reducing N-acetyl-D-hexosamine residues in N-acetyl-beta-D-hexosaminides.</text>
        <dbReference type="EC" id="3.2.1.52"/>
    </reaction>
</comment>
<dbReference type="InterPro" id="IPR029018">
    <property type="entry name" value="Hex-like_dom2"/>
</dbReference>
<dbReference type="EC" id="3.2.1.52" evidence="3"/>
<dbReference type="GO" id="GO:0004563">
    <property type="term" value="F:beta-N-acetylhexosaminidase activity"/>
    <property type="evidence" value="ECO:0007669"/>
    <property type="project" value="UniProtKB-EC"/>
</dbReference>
<evidence type="ECO:0000313" key="9">
    <source>
        <dbReference type="EMBL" id="TGE37749.1"/>
    </source>
</evidence>
<keyword evidence="4" id="KW-0378">Hydrolase</keyword>
<protein>
    <recommendedName>
        <fullName evidence="3">beta-N-acetylhexosaminidase</fullName>
        <ecNumber evidence="3">3.2.1.52</ecNumber>
    </recommendedName>
</protein>
<keyword evidence="10" id="KW-1185">Reference proteome</keyword>
<dbReference type="Pfam" id="PF00728">
    <property type="entry name" value="Glyco_hydro_20"/>
    <property type="match status" value="1"/>
</dbReference>
<evidence type="ECO:0000256" key="6">
    <source>
        <dbReference type="PIRSR" id="PIRSR625705-1"/>
    </source>
</evidence>
<dbReference type="AlphaFoldDB" id="A0A4Z0R5N1"/>
<evidence type="ECO:0000259" key="7">
    <source>
        <dbReference type="Pfam" id="PF00728"/>
    </source>
</evidence>
<dbReference type="Proteomes" id="UP000298460">
    <property type="component" value="Unassembled WGS sequence"/>
</dbReference>
<comment type="caution">
    <text evidence="9">The sequence shown here is derived from an EMBL/GenBank/DDBJ whole genome shotgun (WGS) entry which is preliminary data.</text>
</comment>
<dbReference type="InterPro" id="IPR025705">
    <property type="entry name" value="Beta_hexosaminidase_sua/sub"/>
</dbReference>
<dbReference type="PANTHER" id="PTHR22600">
    <property type="entry name" value="BETA-HEXOSAMINIDASE"/>
    <property type="match status" value="1"/>
</dbReference>
<dbReference type="RefSeq" id="WP_135547561.1">
    <property type="nucleotide sequence ID" value="NZ_SPQQ01000004.1"/>
</dbReference>
<organism evidence="9 10">
    <name type="scientific">Desulfosporosinus fructosivorans</name>
    <dbReference type="NCBI Taxonomy" id="2018669"/>
    <lineage>
        <taxon>Bacteria</taxon>
        <taxon>Bacillati</taxon>
        <taxon>Bacillota</taxon>
        <taxon>Clostridia</taxon>
        <taxon>Eubacteriales</taxon>
        <taxon>Desulfitobacteriaceae</taxon>
        <taxon>Desulfosporosinus</taxon>
    </lineage>
</organism>
<keyword evidence="5" id="KW-0326">Glycosidase</keyword>
<evidence type="ECO:0000313" key="10">
    <source>
        <dbReference type="Proteomes" id="UP000298460"/>
    </source>
</evidence>
<comment type="similarity">
    <text evidence="2">Belongs to the glycosyl hydrolase 20 family.</text>
</comment>
<evidence type="ECO:0000256" key="3">
    <source>
        <dbReference type="ARBA" id="ARBA00012663"/>
    </source>
</evidence>
<reference evidence="9 10" key="1">
    <citation type="submission" date="2019-03" db="EMBL/GenBank/DDBJ databases">
        <title>Draft Genome Sequence of Desulfosporosinus fructosivorans Strain 63.6F, Isolated from Marine Sediment in the Baltic Sea.</title>
        <authorList>
            <person name="Hausmann B."/>
            <person name="Vandieken V."/>
            <person name="Pjevac P."/>
            <person name="Schreck K."/>
            <person name="Herbold C.W."/>
            <person name="Loy A."/>
        </authorList>
    </citation>
    <scope>NUCLEOTIDE SEQUENCE [LARGE SCALE GENOMIC DNA]</scope>
    <source>
        <strain evidence="9 10">63.6F</strain>
    </source>
</reference>